<dbReference type="Proteomes" id="UP001174694">
    <property type="component" value="Unassembled WGS sequence"/>
</dbReference>
<accession>A0AA38RVQ7</accession>
<dbReference type="Gene3D" id="3.40.50.200">
    <property type="entry name" value="Peptidase S8/S53 domain"/>
    <property type="match status" value="1"/>
</dbReference>
<dbReference type="InterPro" id="IPR036852">
    <property type="entry name" value="Peptidase_S8/S53_dom_sf"/>
</dbReference>
<dbReference type="AlphaFoldDB" id="A0AA38RVQ7"/>
<name>A0AA38RVQ7_9PEZI</name>
<sequence>MERKRVKFDSTEEASDNNFPGRVISIDRFCELITNRNRSQLKLAVSEAGLVLKGPGPLSQGFLLSTSSISLAELLSAAVLPRKMRLLLSYFLAKAAWLFYDSDWMQSEWTKETVHFMFERRSTTPQGIFVNEPFLSAHFQTTLPSEEDDSVFRSHLFPKILALGIMLLEIELGISIEDFRPPECLGHDGRPSVNADHIAAMEVFEKTGLWDRKDTFPSFKDVVGLCLTPDIFKVHLNDTDSLRDTLEKSIVNPLQALYRNAWGDPDHSRIRAVEIDRAVVPEHIEREENHNLVSPQPIQPAPIPYLMPHCSTLSHEACWTHASYQPAPYTLMAYPYASIPDVLPRHGVATGISAGKLGVSPSATPLPDSVMASYAPRFSSDVWFQELDRLNSVLRGKPKEKGYQYRPTKIAILDTGVHECYAESVKGGYEDFVDRDSDDWQDRTLHGTHAVRLIQKVYNMAEIYVARVFESSTATATTATLMAQAIDHAIDVWKVDIIVMPSGFKSSNRDMIRAIDEANRSHVLIFAAASNYGNVTEIAFPGRLYISGKLLCMFSTDANVRCSPTFNPSPSGVARYSFAVLGENVVLPPLDPSLLNRAGGDKPLSGTSFATMIGAALAGRILDFSRQKDACEQIRCVESLHTVEGMSAVFSKMVRGAVDNGYHCIAPWKVLPPETPEDDPGKKRLTARTHVCETISRALEDMYGE</sequence>
<keyword evidence="4" id="KW-1185">Reference proteome</keyword>
<dbReference type="InterPro" id="IPR056002">
    <property type="entry name" value="DUF7580"/>
</dbReference>
<evidence type="ECO:0000313" key="3">
    <source>
        <dbReference type="EMBL" id="KAJ9148867.1"/>
    </source>
</evidence>
<dbReference type="PANTHER" id="PTHR35186">
    <property type="entry name" value="ANK_REP_REGION DOMAIN-CONTAINING PROTEIN"/>
    <property type="match status" value="1"/>
</dbReference>
<comment type="caution">
    <text evidence="3">The sequence shown here is derived from an EMBL/GenBank/DDBJ whole genome shotgun (WGS) entry which is preliminary data.</text>
</comment>
<evidence type="ECO:0000313" key="4">
    <source>
        <dbReference type="Proteomes" id="UP001174694"/>
    </source>
</evidence>
<gene>
    <name evidence="3" type="ORF">NKR23_g4699</name>
</gene>
<proteinExistence type="predicted"/>
<feature type="domain" description="DUF7580" evidence="2">
    <location>
        <begin position="26"/>
        <end position="256"/>
    </location>
</feature>
<dbReference type="GO" id="GO:0006508">
    <property type="term" value="P:proteolysis"/>
    <property type="evidence" value="ECO:0007669"/>
    <property type="project" value="InterPro"/>
</dbReference>
<dbReference type="Pfam" id="PF00082">
    <property type="entry name" value="Peptidase_S8"/>
    <property type="match status" value="1"/>
</dbReference>
<dbReference type="PANTHER" id="PTHR35186:SF4">
    <property type="entry name" value="PRION-INHIBITION AND PROPAGATION HELO DOMAIN-CONTAINING PROTEIN"/>
    <property type="match status" value="1"/>
</dbReference>
<dbReference type="InterPro" id="IPR000209">
    <property type="entry name" value="Peptidase_S8/S53_dom"/>
</dbReference>
<feature type="domain" description="Peptidase S8/S53" evidence="1">
    <location>
        <begin position="408"/>
        <end position="623"/>
    </location>
</feature>
<dbReference type="EMBL" id="JANBVO010000011">
    <property type="protein sequence ID" value="KAJ9148867.1"/>
    <property type="molecule type" value="Genomic_DNA"/>
</dbReference>
<evidence type="ECO:0000259" key="2">
    <source>
        <dbReference type="Pfam" id="PF24476"/>
    </source>
</evidence>
<reference evidence="3" key="1">
    <citation type="submission" date="2022-07" db="EMBL/GenBank/DDBJ databases">
        <title>Fungi with potential for degradation of polypropylene.</title>
        <authorList>
            <person name="Gostincar C."/>
        </authorList>
    </citation>
    <scope>NUCLEOTIDE SEQUENCE</scope>
    <source>
        <strain evidence="3">EXF-13308</strain>
    </source>
</reference>
<protein>
    <submittedName>
        <fullName evidence="3">Subtilisin-like protein</fullName>
    </submittedName>
</protein>
<evidence type="ECO:0000259" key="1">
    <source>
        <dbReference type="Pfam" id="PF00082"/>
    </source>
</evidence>
<dbReference type="Pfam" id="PF24476">
    <property type="entry name" value="DUF7580"/>
    <property type="match status" value="1"/>
</dbReference>
<organism evidence="3 4">
    <name type="scientific">Pleurostoma richardsiae</name>
    <dbReference type="NCBI Taxonomy" id="41990"/>
    <lineage>
        <taxon>Eukaryota</taxon>
        <taxon>Fungi</taxon>
        <taxon>Dikarya</taxon>
        <taxon>Ascomycota</taxon>
        <taxon>Pezizomycotina</taxon>
        <taxon>Sordariomycetes</taxon>
        <taxon>Sordariomycetidae</taxon>
        <taxon>Calosphaeriales</taxon>
        <taxon>Pleurostomataceae</taxon>
        <taxon>Pleurostoma</taxon>
    </lineage>
</organism>
<dbReference type="GO" id="GO:0004252">
    <property type="term" value="F:serine-type endopeptidase activity"/>
    <property type="evidence" value="ECO:0007669"/>
    <property type="project" value="InterPro"/>
</dbReference>
<dbReference type="CDD" id="cd00306">
    <property type="entry name" value="Peptidases_S8_S53"/>
    <property type="match status" value="1"/>
</dbReference>
<dbReference type="SUPFAM" id="SSF52743">
    <property type="entry name" value="Subtilisin-like"/>
    <property type="match status" value="1"/>
</dbReference>